<evidence type="ECO:0000313" key="2">
    <source>
        <dbReference type="Proteomes" id="UP000260644"/>
    </source>
</evidence>
<dbReference type="Proteomes" id="UP000260644">
    <property type="component" value="Unassembled WGS sequence"/>
</dbReference>
<dbReference type="PROSITE" id="PS51257">
    <property type="entry name" value="PROKAR_LIPOPROTEIN"/>
    <property type="match status" value="1"/>
</dbReference>
<dbReference type="AlphaFoldDB" id="A0A3E1YHL0"/>
<dbReference type="Gene3D" id="3.10.450.50">
    <property type="match status" value="1"/>
</dbReference>
<reference evidence="1 2" key="1">
    <citation type="submission" date="2018-07" db="EMBL/GenBank/DDBJ databases">
        <title>Chitinophaga K2CV101002-2 sp. nov., isolated from a monsoon evergreen broad-leaved forest soil.</title>
        <authorList>
            <person name="Lv Y."/>
        </authorList>
    </citation>
    <scope>NUCLEOTIDE SEQUENCE [LARGE SCALE GENOMIC DNA]</scope>
    <source>
        <strain evidence="1 2">GDMCC 1.1288</strain>
    </source>
</reference>
<dbReference type="InterPro" id="IPR032710">
    <property type="entry name" value="NTF2-like_dom_sf"/>
</dbReference>
<sequence>MKFLTSLSLIILLLACKQQNLNIEKENIIKCWNNWEKKSAAGDPNFYWTDDVVIMGSEIPTVKGKEAFSKMLMDLQKIPGFSITWDPAPTAIEISKEGQMAYLFSKNTVSMADSTGKIQSHKNQIIQIWKKNENGDWKAAVSIMYPDHQ</sequence>
<evidence type="ECO:0008006" key="3">
    <source>
        <dbReference type="Google" id="ProtNLM"/>
    </source>
</evidence>
<protein>
    <recommendedName>
        <fullName evidence="3">DUF4440 domain-containing protein</fullName>
    </recommendedName>
</protein>
<organism evidence="1 2">
    <name type="scientific">Chitinophaga silvatica</name>
    <dbReference type="NCBI Taxonomy" id="2282649"/>
    <lineage>
        <taxon>Bacteria</taxon>
        <taxon>Pseudomonadati</taxon>
        <taxon>Bacteroidota</taxon>
        <taxon>Chitinophagia</taxon>
        <taxon>Chitinophagales</taxon>
        <taxon>Chitinophagaceae</taxon>
        <taxon>Chitinophaga</taxon>
    </lineage>
</organism>
<comment type="caution">
    <text evidence="1">The sequence shown here is derived from an EMBL/GenBank/DDBJ whole genome shotgun (WGS) entry which is preliminary data.</text>
</comment>
<gene>
    <name evidence="1" type="ORF">DVR12_03765</name>
</gene>
<proteinExistence type="predicted"/>
<keyword evidence="2" id="KW-1185">Reference proteome</keyword>
<dbReference type="OrthoDB" id="1119084at2"/>
<name>A0A3E1YHL0_9BACT</name>
<dbReference type="SUPFAM" id="SSF54427">
    <property type="entry name" value="NTF2-like"/>
    <property type="match status" value="1"/>
</dbReference>
<evidence type="ECO:0000313" key="1">
    <source>
        <dbReference type="EMBL" id="RFS26913.1"/>
    </source>
</evidence>
<accession>A0A3E1YHL0</accession>
<dbReference type="RefSeq" id="WP_116974105.1">
    <property type="nucleotide sequence ID" value="NZ_QPMM01000001.1"/>
</dbReference>
<dbReference type="EMBL" id="QPMM01000001">
    <property type="protein sequence ID" value="RFS26913.1"/>
    <property type="molecule type" value="Genomic_DNA"/>
</dbReference>